<dbReference type="PANTHER" id="PTHR13296">
    <property type="entry name" value="BCAS2 PROTEIN"/>
    <property type="match status" value="1"/>
</dbReference>
<proteinExistence type="inferred from homology"/>
<dbReference type="Proteomes" id="UP001195914">
    <property type="component" value="Unassembled WGS sequence"/>
</dbReference>
<sequence length="225" mass="25526">METTASPAGDPVELLYTRNRHHDLVDSLSFVDAIPVELEGDIRELIACEKRAILEEFGGDEEALLSSYVASLPPTPDHTASGFLYSAEVSRKADGMSIDGLDLNRYVGYGEDSDLAARLDHMMMLWEYAQGAQVNLELMDRYKEAAWLKHLEDLTKLHSSLDKIKTRLTSEMEQLNKERKLSHIEWANRLRSISQEYEDYRVKNKQLLLAIEKLQNSSQAVPLGD</sequence>
<keyword evidence="4" id="KW-0747">Spliceosome</keyword>
<dbReference type="PANTHER" id="PTHR13296:SF0">
    <property type="entry name" value="PRE-MRNA-SPLICING FACTOR SPF27"/>
    <property type="match status" value="1"/>
</dbReference>
<evidence type="ECO:0000256" key="6">
    <source>
        <dbReference type="ARBA" id="ARBA00023242"/>
    </source>
</evidence>
<accession>A0AAD9GET7</accession>
<dbReference type="Pfam" id="PF05700">
    <property type="entry name" value="BCAS2"/>
    <property type="match status" value="1"/>
</dbReference>
<gene>
    <name evidence="8" type="ORF">X943_000151</name>
</gene>
<comment type="similarity">
    <text evidence="2">Belongs to the SPF27 family.</text>
</comment>
<keyword evidence="6" id="KW-0539">Nucleus</keyword>
<keyword evidence="5" id="KW-0508">mRNA splicing</keyword>
<evidence type="ECO:0008006" key="10">
    <source>
        <dbReference type="Google" id="ProtNLM"/>
    </source>
</evidence>
<evidence type="ECO:0000256" key="5">
    <source>
        <dbReference type="ARBA" id="ARBA00023187"/>
    </source>
</evidence>
<dbReference type="EMBL" id="JAHBMH010000033">
    <property type="protein sequence ID" value="KAK1937210.1"/>
    <property type="molecule type" value="Genomic_DNA"/>
</dbReference>
<evidence type="ECO:0000313" key="8">
    <source>
        <dbReference type="EMBL" id="KAK1937210.1"/>
    </source>
</evidence>
<comment type="subcellular location">
    <subcellularLocation>
        <location evidence="1">Nucleus</location>
    </subcellularLocation>
</comment>
<evidence type="ECO:0000256" key="1">
    <source>
        <dbReference type="ARBA" id="ARBA00004123"/>
    </source>
</evidence>
<evidence type="ECO:0000256" key="2">
    <source>
        <dbReference type="ARBA" id="ARBA00010788"/>
    </source>
</evidence>
<comment type="caution">
    <text evidence="8">The sequence shown here is derived from an EMBL/GenBank/DDBJ whole genome shotgun (WGS) entry which is preliminary data.</text>
</comment>
<dbReference type="GO" id="GO:0071011">
    <property type="term" value="C:precatalytic spliceosome"/>
    <property type="evidence" value="ECO:0007669"/>
    <property type="project" value="TreeGrafter"/>
</dbReference>
<keyword evidence="7" id="KW-0175">Coiled coil</keyword>
<organism evidence="8 9">
    <name type="scientific">Babesia divergens</name>
    <dbReference type="NCBI Taxonomy" id="32595"/>
    <lineage>
        <taxon>Eukaryota</taxon>
        <taxon>Sar</taxon>
        <taxon>Alveolata</taxon>
        <taxon>Apicomplexa</taxon>
        <taxon>Aconoidasida</taxon>
        <taxon>Piroplasmida</taxon>
        <taxon>Babesiidae</taxon>
        <taxon>Babesia</taxon>
    </lineage>
</organism>
<dbReference type="GO" id="GO:0008380">
    <property type="term" value="P:RNA splicing"/>
    <property type="evidence" value="ECO:0007669"/>
    <property type="project" value="UniProtKB-KW"/>
</dbReference>
<dbReference type="AlphaFoldDB" id="A0AAD9GET7"/>
<keyword evidence="9" id="KW-1185">Reference proteome</keyword>
<protein>
    <recommendedName>
        <fullName evidence="10">Pre-mRNA-splicing factor SPF27</fullName>
    </recommendedName>
</protein>
<evidence type="ECO:0000256" key="7">
    <source>
        <dbReference type="SAM" id="Coils"/>
    </source>
</evidence>
<dbReference type="GO" id="GO:0006397">
    <property type="term" value="P:mRNA processing"/>
    <property type="evidence" value="ECO:0007669"/>
    <property type="project" value="UniProtKB-KW"/>
</dbReference>
<name>A0AAD9GET7_BABDI</name>
<keyword evidence="3" id="KW-0507">mRNA processing</keyword>
<reference evidence="8" key="2">
    <citation type="submission" date="2021-05" db="EMBL/GenBank/DDBJ databases">
        <authorList>
            <person name="Pain A."/>
        </authorList>
    </citation>
    <scope>NUCLEOTIDE SEQUENCE</scope>
    <source>
        <strain evidence="8">1802A</strain>
    </source>
</reference>
<dbReference type="InterPro" id="IPR008409">
    <property type="entry name" value="SPF27"/>
</dbReference>
<reference evidence="8" key="1">
    <citation type="journal article" date="2014" name="Nucleic Acids Res.">
        <title>The evolutionary dynamics of variant antigen genes in Babesia reveal a history of genomic innovation underlying host-parasite interaction.</title>
        <authorList>
            <person name="Jackson A.P."/>
            <person name="Otto T.D."/>
            <person name="Darby A."/>
            <person name="Ramaprasad A."/>
            <person name="Xia D."/>
            <person name="Echaide I.E."/>
            <person name="Farber M."/>
            <person name="Gahlot S."/>
            <person name="Gamble J."/>
            <person name="Gupta D."/>
            <person name="Gupta Y."/>
            <person name="Jackson L."/>
            <person name="Malandrin L."/>
            <person name="Malas T.B."/>
            <person name="Moussa E."/>
            <person name="Nair M."/>
            <person name="Reid A.J."/>
            <person name="Sanders M."/>
            <person name="Sharma J."/>
            <person name="Tracey A."/>
            <person name="Quail M.A."/>
            <person name="Weir W."/>
            <person name="Wastling J.M."/>
            <person name="Hall N."/>
            <person name="Willadsen P."/>
            <person name="Lingelbach K."/>
            <person name="Shiels B."/>
            <person name="Tait A."/>
            <person name="Berriman M."/>
            <person name="Allred D.R."/>
            <person name="Pain A."/>
        </authorList>
    </citation>
    <scope>NUCLEOTIDE SEQUENCE</scope>
    <source>
        <strain evidence="8">1802A</strain>
    </source>
</reference>
<dbReference type="GO" id="GO:0071013">
    <property type="term" value="C:catalytic step 2 spliceosome"/>
    <property type="evidence" value="ECO:0007669"/>
    <property type="project" value="TreeGrafter"/>
</dbReference>
<evidence type="ECO:0000256" key="3">
    <source>
        <dbReference type="ARBA" id="ARBA00022664"/>
    </source>
</evidence>
<evidence type="ECO:0000256" key="4">
    <source>
        <dbReference type="ARBA" id="ARBA00022728"/>
    </source>
</evidence>
<evidence type="ECO:0000313" key="9">
    <source>
        <dbReference type="Proteomes" id="UP001195914"/>
    </source>
</evidence>
<dbReference type="GO" id="GO:0000974">
    <property type="term" value="C:Prp19 complex"/>
    <property type="evidence" value="ECO:0007669"/>
    <property type="project" value="TreeGrafter"/>
</dbReference>
<feature type="coiled-coil region" evidence="7">
    <location>
        <begin position="158"/>
        <end position="217"/>
    </location>
</feature>